<keyword evidence="2" id="KW-0732">Signal</keyword>
<feature type="signal peptide" evidence="2">
    <location>
        <begin position="1"/>
        <end position="24"/>
    </location>
</feature>
<keyword evidence="6" id="KW-1185">Reference proteome</keyword>
<reference evidence="3 6" key="2">
    <citation type="submission" date="2020-11" db="EMBL/GenBank/DDBJ databases">
        <title>Enhanced detection system for hospital associated transmission using whole genome sequencing surveillance.</title>
        <authorList>
            <person name="Harrison L.H."/>
            <person name="Van Tyne D."/>
            <person name="Marsh J.W."/>
            <person name="Griffith M.P."/>
            <person name="Snyder D.J."/>
            <person name="Cooper V.S."/>
            <person name="Mustapha M."/>
        </authorList>
    </citation>
    <scope>NUCLEOTIDE SEQUENCE [LARGE SCALE GENOMIC DNA]</scope>
    <source>
        <strain evidence="3 6">PSA00705</strain>
    </source>
</reference>
<feature type="chain" id="PRO_5028850685" evidence="2">
    <location>
        <begin position="25"/>
        <end position="53"/>
    </location>
</feature>
<evidence type="ECO:0000313" key="6">
    <source>
        <dbReference type="Proteomes" id="UP000608450"/>
    </source>
</evidence>
<dbReference type="Proteomes" id="UP000501063">
    <property type="component" value="Chromosome"/>
</dbReference>
<evidence type="ECO:0000256" key="1">
    <source>
        <dbReference type="SAM" id="MobiDB-lite"/>
    </source>
</evidence>
<evidence type="ECO:0000256" key="2">
    <source>
        <dbReference type="SAM" id="SignalP"/>
    </source>
</evidence>
<gene>
    <name evidence="4" type="ORF">G5B91_00050</name>
    <name evidence="3" type="ORF">I5I61_16655</name>
</gene>
<dbReference type="Proteomes" id="UP000608450">
    <property type="component" value="Unassembled WGS sequence"/>
</dbReference>
<proteinExistence type="predicted"/>
<name>A0A6G6INN3_PSENT</name>
<dbReference type="KEGG" id="pnt:G5B91_00050"/>
<dbReference type="EMBL" id="CP049140">
    <property type="protein sequence ID" value="QIE84745.1"/>
    <property type="molecule type" value="Genomic_DNA"/>
</dbReference>
<protein>
    <submittedName>
        <fullName evidence="4">Uncharacterized protein</fullName>
    </submittedName>
</protein>
<dbReference type="EMBL" id="JADTFC010000041">
    <property type="protein sequence ID" value="MBG6289084.1"/>
    <property type="molecule type" value="Genomic_DNA"/>
</dbReference>
<organism evidence="4 5">
    <name type="scientific">Pseudomonas nitroreducens</name>
    <dbReference type="NCBI Taxonomy" id="46680"/>
    <lineage>
        <taxon>Bacteria</taxon>
        <taxon>Pseudomonadati</taxon>
        <taxon>Pseudomonadota</taxon>
        <taxon>Gammaproteobacteria</taxon>
        <taxon>Pseudomonadales</taxon>
        <taxon>Pseudomonadaceae</taxon>
        <taxon>Pseudomonas</taxon>
    </lineage>
</organism>
<reference evidence="4 5" key="1">
    <citation type="submission" date="2020-02" db="EMBL/GenBank/DDBJ databases">
        <title>Integrative conjugative elements (ICEs) and plasmids drive adaptation of Pseudomonas nitroreducens strain HBP1 to wastewater environment.</title>
        <authorList>
            <person name="Sentchilo V."/>
            <person name="Carraro N."/>
            <person name="Bertelli C."/>
            <person name="van der Meer J.R."/>
        </authorList>
    </citation>
    <scope>NUCLEOTIDE SEQUENCE [LARGE SCALE GENOMIC DNA]</scope>
    <source>
        <strain evidence="4 5">HBP1</strain>
    </source>
</reference>
<evidence type="ECO:0000313" key="4">
    <source>
        <dbReference type="EMBL" id="QIE84745.1"/>
    </source>
</evidence>
<sequence length="53" mass="5797">MRTRTLLARLCCLLAMGASLTVLAADDSSSNENKARIRRRASPSMNSCRCPRA</sequence>
<dbReference type="AlphaFoldDB" id="A0A6G6INN3"/>
<evidence type="ECO:0000313" key="3">
    <source>
        <dbReference type="EMBL" id="MBG6289084.1"/>
    </source>
</evidence>
<feature type="region of interest" description="Disordered" evidence="1">
    <location>
        <begin position="28"/>
        <end position="53"/>
    </location>
</feature>
<accession>A0A6G6INN3</accession>
<evidence type="ECO:0000313" key="5">
    <source>
        <dbReference type="Proteomes" id="UP000501063"/>
    </source>
</evidence>
<dbReference type="RefSeq" id="WP_157837663.1">
    <property type="nucleotide sequence ID" value="NZ_CP049140.1"/>
</dbReference>